<keyword evidence="1" id="KW-0472">Membrane</keyword>
<dbReference type="EMBL" id="ASSJ01000016">
    <property type="protein sequence ID" value="ERN42572.1"/>
    <property type="molecule type" value="Genomic_DNA"/>
</dbReference>
<name>U5DNZ4_9CHRO</name>
<feature type="transmembrane region" description="Helical" evidence="1">
    <location>
        <begin position="626"/>
        <end position="648"/>
    </location>
</feature>
<dbReference type="STRING" id="582515.KR51_00007300"/>
<evidence type="ECO:0000256" key="1">
    <source>
        <dbReference type="SAM" id="Phobius"/>
    </source>
</evidence>
<evidence type="ECO:0000313" key="4">
    <source>
        <dbReference type="Proteomes" id="UP000016960"/>
    </source>
</evidence>
<feature type="transmembrane region" description="Helical" evidence="1">
    <location>
        <begin position="660"/>
        <end position="686"/>
    </location>
</feature>
<dbReference type="eggNOG" id="COG4666">
    <property type="taxonomic scope" value="Bacteria"/>
</dbReference>
<feature type="transmembrane region" description="Helical" evidence="1">
    <location>
        <begin position="143"/>
        <end position="160"/>
    </location>
</feature>
<protein>
    <submittedName>
        <fullName evidence="3">TRAP transporter, 4TM/12TM fusion protein</fullName>
    </submittedName>
</protein>
<evidence type="ECO:0000259" key="2">
    <source>
        <dbReference type="Pfam" id="PF06808"/>
    </source>
</evidence>
<dbReference type="InterPro" id="IPR011853">
    <property type="entry name" value="TRAP_DctM-Dct_fused"/>
</dbReference>
<feature type="transmembrane region" description="Helical" evidence="1">
    <location>
        <begin position="321"/>
        <end position="341"/>
    </location>
</feature>
<proteinExistence type="predicted"/>
<dbReference type="PANTHER" id="PTHR43849:SF2">
    <property type="entry name" value="BLL3936 PROTEIN"/>
    <property type="match status" value="1"/>
</dbReference>
<keyword evidence="4" id="KW-1185">Reference proteome</keyword>
<dbReference type="PANTHER" id="PTHR43849">
    <property type="entry name" value="BLL3936 PROTEIN"/>
    <property type="match status" value="1"/>
</dbReference>
<feature type="transmembrane region" description="Helical" evidence="1">
    <location>
        <begin position="440"/>
        <end position="460"/>
    </location>
</feature>
<feature type="transmembrane region" description="Helical" evidence="1">
    <location>
        <begin position="498"/>
        <end position="520"/>
    </location>
</feature>
<accession>U5DNZ4</accession>
<feature type="transmembrane region" description="Helical" evidence="1">
    <location>
        <begin position="91"/>
        <end position="113"/>
    </location>
</feature>
<dbReference type="OrthoDB" id="9759894at2"/>
<dbReference type="NCBIfam" id="TIGR02123">
    <property type="entry name" value="TRAP_fused"/>
    <property type="match status" value="1"/>
</dbReference>
<keyword evidence="1" id="KW-1133">Transmembrane helix</keyword>
<sequence length="713" mass="75672">MSEQPHLDDGIAEAQQLVEENETGGRILRGFNRWLVFSLAVSWSVFQLGLTSAFVLDAARARAIHLTFALALGFLLFPLRRTRDSARIPWYDYLIAAIGITGTLYLVVEYAGLQERTGIPLAREVWLGAIFILVLLEATRRTVGPSLAIIAGLFIVYSLTGPRGTIPINLPELIAHRGYPIDRLISQMYVTSEGIFGVALGVSTNFVFLFVLFGSMLDKAGAGRFFVDVANSFLGGLRGGPAKAAVVASGLTGTISGSSLANVVSTGTFTIPLMVRAGYPAIKAAAIEVAVSTNGQLMPPVMGAAAFIIAEFTDQSYPNVLKAAVVPAVISYLALFYIVHLEALKLGLRGLPREAIPPRRRTIVLGSHNLIPIVVLVWGLAVARVSPSLAVTYAIASLPALALIKSVVAAVKRQKPIATSLKESAFTIVDGLEAGAKNMVGIAIAVSTAGIVVGAVNLTGLGLRLTEIVESIAAWLASGIGTILFPILDALGGNSEAFGNGLQFTFVLLATAIASLILGLGLPTTANYIVVATLTAPVIYTLGTQFGYDIPLIAVHLFVFFFGILADDTPPVGLAAYAAAAIARSNPVRTGVQGFTYDLRTAILPFIFIFNPKLLLLDLSSWYEGLWVIFTATAGMYAFSTGTMGYVIRHANVLERCLLIGSALLLLHTGLVTDVLGLLITSLIYLRQLRMRGARNAIESDTAPDPTTDSDVE</sequence>
<dbReference type="Proteomes" id="UP000016960">
    <property type="component" value="Unassembled WGS sequence"/>
</dbReference>
<feature type="domain" description="TRAP C4-dicarboxylate transport system permease DctM subunit" evidence="2">
    <location>
        <begin position="131"/>
        <end position="620"/>
    </location>
</feature>
<evidence type="ECO:0000313" key="3">
    <source>
        <dbReference type="EMBL" id="ERN42572.1"/>
    </source>
</evidence>
<feature type="transmembrane region" description="Helical" evidence="1">
    <location>
        <begin position="362"/>
        <end position="383"/>
    </location>
</feature>
<dbReference type="RefSeq" id="WP_022604800.1">
    <property type="nucleotide sequence ID" value="NZ_ASSJ01000016.1"/>
</dbReference>
<gene>
    <name evidence="3" type="ORF">KR51_00007300</name>
</gene>
<dbReference type="AlphaFoldDB" id="U5DNZ4"/>
<feature type="transmembrane region" description="Helical" evidence="1">
    <location>
        <begin position="389"/>
        <end position="411"/>
    </location>
</feature>
<organism evidence="3 4">
    <name type="scientific">Rubidibacter lacunae KORDI 51-2</name>
    <dbReference type="NCBI Taxonomy" id="582515"/>
    <lineage>
        <taxon>Bacteria</taxon>
        <taxon>Bacillati</taxon>
        <taxon>Cyanobacteriota</taxon>
        <taxon>Cyanophyceae</taxon>
        <taxon>Oscillatoriophycideae</taxon>
        <taxon>Chroococcales</taxon>
        <taxon>Aphanothecaceae</taxon>
        <taxon>Rubidibacter</taxon>
    </lineage>
</organism>
<comment type="caution">
    <text evidence="3">The sequence shown here is derived from an EMBL/GenBank/DDBJ whole genome shotgun (WGS) entry which is preliminary data.</text>
</comment>
<feature type="transmembrane region" description="Helical" evidence="1">
    <location>
        <begin position="526"/>
        <end position="543"/>
    </location>
</feature>
<dbReference type="Pfam" id="PF06808">
    <property type="entry name" value="DctM"/>
    <property type="match status" value="1"/>
</dbReference>
<dbReference type="InParanoid" id="U5DNZ4"/>
<feature type="transmembrane region" description="Helical" evidence="1">
    <location>
        <begin position="472"/>
        <end position="491"/>
    </location>
</feature>
<feature type="transmembrane region" description="Helical" evidence="1">
    <location>
        <begin position="119"/>
        <end position="136"/>
    </location>
</feature>
<feature type="transmembrane region" description="Helical" evidence="1">
    <location>
        <begin position="62"/>
        <end position="79"/>
    </location>
</feature>
<dbReference type="InterPro" id="IPR010656">
    <property type="entry name" value="DctM"/>
</dbReference>
<reference evidence="3 4" key="1">
    <citation type="submission" date="2013-05" db="EMBL/GenBank/DDBJ databases">
        <title>Draft genome sequence of Rubidibacter lacunae KORDI 51-2.</title>
        <authorList>
            <person name="Choi D.H."/>
            <person name="Noh J.H."/>
            <person name="Kwon K.-K."/>
            <person name="Lee J.-H."/>
            <person name="Ryu J.-Y."/>
        </authorList>
    </citation>
    <scope>NUCLEOTIDE SEQUENCE [LARGE SCALE GENOMIC DNA]</scope>
    <source>
        <strain evidence="3 4">KORDI 51-2</strain>
    </source>
</reference>
<feature type="transmembrane region" description="Helical" evidence="1">
    <location>
        <begin position="194"/>
        <end position="214"/>
    </location>
</feature>
<keyword evidence="1" id="KW-0812">Transmembrane</keyword>
<feature type="transmembrane region" description="Helical" evidence="1">
    <location>
        <begin position="34"/>
        <end position="56"/>
    </location>
</feature>
<dbReference type="PATRIC" id="fig|582515.4.peg.808"/>